<gene>
    <name evidence="1" type="ORF">C5a_15</name>
</gene>
<reference evidence="1 2" key="1">
    <citation type="submission" date="2016-10" db="EMBL/GenBank/DDBJ databases">
        <title>An insight into ecological interactions, comparative genomics and biogeography of Pseudoalteromonas phages.</title>
        <authorList>
            <person name="Lara E."/>
            <person name="Vaque D."/>
            <person name="Sa E.L."/>
            <person name="Salazar G."/>
            <person name="Sanchez P."/>
            <person name="Duhaime M.B."/>
            <person name="Ignacio-Espinoza J."/>
            <person name="Santos F."/>
            <person name="Roux S."/>
            <person name="Anton J."/>
            <person name="Sullivan M.B."/>
            <person name="Acinas S.G."/>
        </authorList>
    </citation>
    <scope>NUCLEOTIDE SEQUENCE [LARGE SCALE GENOMIC DNA]</scope>
    <source>
        <strain evidence="1 2">C5a</strain>
    </source>
</reference>
<accession>A0A1L5C285</accession>
<dbReference type="Proteomes" id="UP000222283">
    <property type="component" value="Segment"/>
</dbReference>
<protein>
    <submittedName>
        <fullName evidence="1">Uncharacterized protein</fullName>
    </submittedName>
</protein>
<keyword evidence="2" id="KW-1185">Reference proteome</keyword>
<evidence type="ECO:0000313" key="1">
    <source>
        <dbReference type="EMBL" id="APM00225.1"/>
    </source>
</evidence>
<proteinExistence type="predicted"/>
<organism evidence="1 2">
    <name type="scientific">Pseudoalteromonas phage C5a</name>
    <dbReference type="NCBI Taxonomy" id="1916107"/>
    <lineage>
        <taxon>Viruses</taxon>
        <taxon>Duplodnaviria</taxon>
        <taxon>Heunggongvirae</taxon>
        <taxon>Uroviricota</taxon>
        <taxon>Caudoviricetes</taxon>
        <taxon>Peduoviridae</taxon>
        <taxon>Catalunyavirus</taxon>
        <taxon>Catalunyavirus C5a</taxon>
    </lineage>
</organism>
<sequence>MANALVKHTENAQPAPLKAVEGRHIPKGLAEIKALMSDRTRTPAYVFNAVLTAKQRKLVCIAAGLKQRHVEMSFYQFNFQEREAVRKGILALQDIVAAFTDANILGRENFERTPPKFDVVPHLVEQSKTDSQAH</sequence>
<dbReference type="EMBL" id="KY045851">
    <property type="protein sequence ID" value="APM00225.1"/>
    <property type="molecule type" value="Genomic_DNA"/>
</dbReference>
<evidence type="ECO:0000313" key="2">
    <source>
        <dbReference type="Proteomes" id="UP000222283"/>
    </source>
</evidence>
<name>A0A1L5C285_9CAUD</name>